<evidence type="ECO:0000259" key="1">
    <source>
        <dbReference type="Pfam" id="PF00534"/>
    </source>
</evidence>
<keyword evidence="4" id="KW-1185">Reference proteome</keyword>
<dbReference type="AlphaFoldDB" id="A0A1X7FJF2"/>
<dbReference type="PANTHER" id="PTHR12526">
    <property type="entry name" value="GLYCOSYLTRANSFERASE"/>
    <property type="match status" value="1"/>
</dbReference>
<dbReference type="EMBL" id="FXAF01000006">
    <property type="protein sequence ID" value="SMF52843.1"/>
    <property type="molecule type" value="Genomic_DNA"/>
</dbReference>
<dbReference type="STRING" id="464029.SAMN02982989_3155"/>
<dbReference type="Pfam" id="PF13579">
    <property type="entry name" value="Glyco_trans_4_4"/>
    <property type="match status" value="1"/>
</dbReference>
<evidence type="ECO:0000259" key="2">
    <source>
        <dbReference type="Pfam" id="PF13579"/>
    </source>
</evidence>
<feature type="domain" description="Glycosyltransferase subfamily 4-like N-terminal" evidence="2">
    <location>
        <begin position="15"/>
        <end position="183"/>
    </location>
</feature>
<dbReference type="Gene3D" id="3.40.50.2000">
    <property type="entry name" value="Glycogen Phosphorylase B"/>
    <property type="match status" value="2"/>
</dbReference>
<dbReference type="Pfam" id="PF00534">
    <property type="entry name" value="Glycos_transf_1"/>
    <property type="match status" value="1"/>
</dbReference>
<keyword evidence="3" id="KW-0808">Transferase</keyword>
<dbReference type="SUPFAM" id="SSF53756">
    <property type="entry name" value="UDP-Glycosyltransferase/glycogen phosphorylase"/>
    <property type="match status" value="1"/>
</dbReference>
<feature type="domain" description="Glycosyl transferase family 1" evidence="1">
    <location>
        <begin position="199"/>
        <end position="362"/>
    </location>
</feature>
<sequence length="404" mass="44320">MKIVHVIASIDPKNGGLQAVAMRIAAAQGALGLDVHIITYGNAAVNAQVMEIGRSIPGFSEIHWHILPDAGRMEALFCFNGRRMLREVLKQASFMHIHGVWEPFLLYASKHARAEKIPYCICPAGMLDHWSLEQKSWKKKIALRLCYKGMLNDAAFLHLLNVDEAKAVEPLDFKAPNRIIPNGVFAEEFDPLPPAGLFRSRIGIPPDRRYVLFLSRLHVKKGLDILARAFAEIGQMHPDVDLVVAGPPGGAEGDFMSLVRQLGIEKRVYLTGPLYGQVKTEAMVDAACFCLPSRQEGFSMAITEALACGTPVVITDQCHFPEVATDDAGIVVPLDSVKVAEALTAILKDRARAQSMGQNGRRLVLEKFTWPAIADKTLQNYRLSALEAAASGRRRPTDLAGLPT</sequence>
<dbReference type="InterPro" id="IPR001296">
    <property type="entry name" value="Glyco_trans_1"/>
</dbReference>
<gene>
    <name evidence="3" type="ORF">SAMN02982989_3155</name>
</gene>
<dbReference type="GO" id="GO:0016757">
    <property type="term" value="F:glycosyltransferase activity"/>
    <property type="evidence" value="ECO:0007669"/>
    <property type="project" value="InterPro"/>
</dbReference>
<reference evidence="4" key="1">
    <citation type="submission" date="2017-04" db="EMBL/GenBank/DDBJ databases">
        <authorList>
            <person name="Varghese N."/>
            <person name="Submissions S."/>
        </authorList>
    </citation>
    <scope>NUCLEOTIDE SEQUENCE [LARGE SCALE GENOMIC DNA]</scope>
    <source>
        <strain evidence="4">B4P</strain>
    </source>
</reference>
<dbReference type="CDD" id="cd03821">
    <property type="entry name" value="GT4_Bme6-like"/>
    <property type="match status" value="1"/>
</dbReference>
<proteinExistence type="predicted"/>
<dbReference type="OrthoDB" id="9790710at2"/>
<accession>A0A1X7FJF2</accession>
<dbReference type="InterPro" id="IPR028098">
    <property type="entry name" value="Glyco_trans_4-like_N"/>
</dbReference>
<evidence type="ECO:0000313" key="3">
    <source>
        <dbReference type="EMBL" id="SMF52843.1"/>
    </source>
</evidence>
<dbReference type="RefSeq" id="WP_085423236.1">
    <property type="nucleotide sequence ID" value="NZ_FXAF01000006.1"/>
</dbReference>
<organism evidence="3 4">
    <name type="scientific">Xaviernesmea oryzae</name>
    <dbReference type="NCBI Taxonomy" id="464029"/>
    <lineage>
        <taxon>Bacteria</taxon>
        <taxon>Pseudomonadati</taxon>
        <taxon>Pseudomonadota</taxon>
        <taxon>Alphaproteobacteria</taxon>
        <taxon>Hyphomicrobiales</taxon>
        <taxon>Rhizobiaceae</taxon>
        <taxon>Rhizobium/Agrobacterium group</taxon>
        <taxon>Xaviernesmea</taxon>
    </lineage>
</organism>
<dbReference type="Proteomes" id="UP000192903">
    <property type="component" value="Unassembled WGS sequence"/>
</dbReference>
<protein>
    <submittedName>
        <fullName evidence="3">Glycosyltransferase involved in cell wall bisynthesis</fullName>
    </submittedName>
</protein>
<evidence type="ECO:0000313" key="4">
    <source>
        <dbReference type="Proteomes" id="UP000192903"/>
    </source>
</evidence>
<name>A0A1X7FJF2_9HYPH</name>